<evidence type="ECO:0000313" key="1">
    <source>
        <dbReference type="EMBL" id="MPC15774.1"/>
    </source>
</evidence>
<evidence type="ECO:0000313" key="2">
    <source>
        <dbReference type="Proteomes" id="UP000324222"/>
    </source>
</evidence>
<dbReference type="Proteomes" id="UP000324222">
    <property type="component" value="Unassembled WGS sequence"/>
</dbReference>
<proteinExistence type="predicted"/>
<reference evidence="1 2" key="1">
    <citation type="submission" date="2019-05" db="EMBL/GenBank/DDBJ databases">
        <title>Another draft genome of Portunus trituberculatus and its Hox gene families provides insights of decapod evolution.</title>
        <authorList>
            <person name="Jeong J.-H."/>
            <person name="Song I."/>
            <person name="Kim S."/>
            <person name="Choi T."/>
            <person name="Kim D."/>
            <person name="Ryu S."/>
            <person name="Kim W."/>
        </authorList>
    </citation>
    <scope>NUCLEOTIDE SEQUENCE [LARGE SCALE GENOMIC DNA]</scope>
    <source>
        <tissue evidence="1">Muscle</tissue>
    </source>
</reference>
<sequence length="105" mass="11227">MSAASQRQALNCLINSGERRAGGRAGGQACGGCGAGRRGKRWLEAGLDVPGQEERLVLTSILREHSVQLCYNHSITLDDSKDRPAALTADPILSSPPKIQSYAMY</sequence>
<dbReference type="EMBL" id="VSRR010000454">
    <property type="protein sequence ID" value="MPC15774.1"/>
    <property type="molecule type" value="Genomic_DNA"/>
</dbReference>
<gene>
    <name evidence="1" type="ORF">E2C01_008576</name>
</gene>
<name>A0A5B7D4A5_PORTR</name>
<organism evidence="1 2">
    <name type="scientific">Portunus trituberculatus</name>
    <name type="common">Swimming crab</name>
    <name type="synonym">Neptunus trituberculatus</name>
    <dbReference type="NCBI Taxonomy" id="210409"/>
    <lineage>
        <taxon>Eukaryota</taxon>
        <taxon>Metazoa</taxon>
        <taxon>Ecdysozoa</taxon>
        <taxon>Arthropoda</taxon>
        <taxon>Crustacea</taxon>
        <taxon>Multicrustacea</taxon>
        <taxon>Malacostraca</taxon>
        <taxon>Eumalacostraca</taxon>
        <taxon>Eucarida</taxon>
        <taxon>Decapoda</taxon>
        <taxon>Pleocyemata</taxon>
        <taxon>Brachyura</taxon>
        <taxon>Eubrachyura</taxon>
        <taxon>Portunoidea</taxon>
        <taxon>Portunidae</taxon>
        <taxon>Portuninae</taxon>
        <taxon>Portunus</taxon>
    </lineage>
</organism>
<protein>
    <submittedName>
        <fullName evidence="1">Uncharacterized protein</fullName>
    </submittedName>
</protein>
<dbReference type="AlphaFoldDB" id="A0A5B7D4A5"/>
<accession>A0A5B7D4A5</accession>
<comment type="caution">
    <text evidence="1">The sequence shown here is derived from an EMBL/GenBank/DDBJ whole genome shotgun (WGS) entry which is preliminary data.</text>
</comment>
<keyword evidence="2" id="KW-1185">Reference proteome</keyword>